<accession>A0A1B1AIT3</accession>
<dbReference type="KEGG" id="cbot:ATE48_11390"/>
<dbReference type="Proteomes" id="UP000092498">
    <property type="component" value="Chromosome"/>
</dbReference>
<dbReference type="STRING" id="1759059.ATE48_11390"/>
<keyword evidence="2" id="KW-1185">Reference proteome</keyword>
<sequence length="99" mass="11455">MAWYRLFACGEDFPVILDNNVEIVGFYTTRYIEAPTQGEAEALCSELLFEDEDLQPPPGDWSDLQSRIVFEEVEQVAEPVDIDDNFSFFPMDESDEEDY</sequence>
<dbReference type="OrthoDB" id="6386474at2"/>
<dbReference type="RefSeq" id="WP_066771616.1">
    <property type="nucleotide sequence ID" value="NZ_CP013244.1"/>
</dbReference>
<reference evidence="1 2" key="1">
    <citation type="submission" date="2015-11" db="EMBL/GenBank/DDBJ databases">
        <title>Whole-Genome Sequence of Candidatus Oderbacter manganicum from the National Park Lower Oder Valley, Germany.</title>
        <authorList>
            <person name="Braun B."/>
            <person name="Liere K."/>
            <person name="Szewzyk U."/>
        </authorList>
    </citation>
    <scope>NUCLEOTIDE SEQUENCE [LARGE SCALE GENOMIC DNA]</scope>
    <source>
        <strain evidence="1 2">OTSz_A_272</strain>
    </source>
</reference>
<dbReference type="InParanoid" id="A0A1B1AIT3"/>
<dbReference type="AlphaFoldDB" id="A0A1B1AIT3"/>
<evidence type="ECO:0000313" key="1">
    <source>
        <dbReference type="EMBL" id="ANP46476.1"/>
    </source>
</evidence>
<proteinExistence type="predicted"/>
<protein>
    <submittedName>
        <fullName evidence="1">Uncharacterized protein</fullName>
    </submittedName>
</protein>
<dbReference type="EMBL" id="CP013244">
    <property type="protein sequence ID" value="ANP46476.1"/>
    <property type="molecule type" value="Genomic_DNA"/>
</dbReference>
<name>A0A1B1AIT3_9PROT</name>
<gene>
    <name evidence="1" type="ORF">ATE48_11390</name>
</gene>
<organism evidence="1 2">
    <name type="scientific">Candidatus Viadribacter manganicus</name>
    <dbReference type="NCBI Taxonomy" id="1759059"/>
    <lineage>
        <taxon>Bacteria</taxon>
        <taxon>Pseudomonadati</taxon>
        <taxon>Pseudomonadota</taxon>
        <taxon>Alphaproteobacteria</taxon>
        <taxon>Hyphomonadales</taxon>
        <taxon>Hyphomonadaceae</taxon>
        <taxon>Candidatus Viadribacter</taxon>
    </lineage>
</organism>
<evidence type="ECO:0000313" key="2">
    <source>
        <dbReference type="Proteomes" id="UP000092498"/>
    </source>
</evidence>